<comment type="caution">
    <text evidence="7">The sequence shown here is derived from an EMBL/GenBank/DDBJ whole genome shotgun (WGS) entry which is preliminary data.</text>
</comment>
<keyword evidence="8" id="KW-1185">Reference proteome</keyword>
<dbReference type="PANTHER" id="PTHR31973">
    <property type="entry name" value="POLYPROTEIN, PUTATIVE-RELATED"/>
    <property type="match status" value="1"/>
</dbReference>
<dbReference type="InterPro" id="IPR001878">
    <property type="entry name" value="Znf_CCHC"/>
</dbReference>
<accession>A0AA87YT40</accession>
<evidence type="ECO:0000313" key="8">
    <source>
        <dbReference type="Proteomes" id="UP001187192"/>
    </source>
</evidence>
<organism evidence="7 8">
    <name type="scientific">Ficus carica</name>
    <name type="common">Common fig</name>
    <dbReference type="NCBI Taxonomy" id="3494"/>
    <lineage>
        <taxon>Eukaryota</taxon>
        <taxon>Viridiplantae</taxon>
        <taxon>Streptophyta</taxon>
        <taxon>Embryophyta</taxon>
        <taxon>Tracheophyta</taxon>
        <taxon>Spermatophyta</taxon>
        <taxon>Magnoliopsida</taxon>
        <taxon>eudicotyledons</taxon>
        <taxon>Gunneridae</taxon>
        <taxon>Pentapetalae</taxon>
        <taxon>rosids</taxon>
        <taxon>fabids</taxon>
        <taxon>Rosales</taxon>
        <taxon>Moraceae</taxon>
        <taxon>Ficeae</taxon>
        <taxon>Ficus</taxon>
    </lineage>
</organism>
<keyword evidence="1" id="KW-0479">Metal-binding</keyword>
<dbReference type="InterPro" id="IPR036875">
    <property type="entry name" value="Znf_CCHC_sf"/>
</dbReference>
<evidence type="ECO:0000256" key="4">
    <source>
        <dbReference type="PROSITE-ProRule" id="PRU00047"/>
    </source>
</evidence>
<keyword evidence="2 4" id="KW-0863">Zinc-finger</keyword>
<evidence type="ECO:0000256" key="3">
    <source>
        <dbReference type="ARBA" id="ARBA00022833"/>
    </source>
</evidence>
<evidence type="ECO:0008006" key="9">
    <source>
        <dbReference type="Google" id="ProtNLM"/>
    </source>
</evidence>
<protein>
    <recommendedName>
        <fullName evidence="9">CCHC-type domain-containing protein</fullName>
    </recommendedName>
</protein>
<dbReference type="SMART" id="SM00575">
    <property type="entry name" value="ZnF_PMZ"/>
    <property type="match status" value="1"/>
</dbReference>
<keyword evidence="3" id="KW-0862">Zinc</keyword>
<dbReference type="SUPFAM" id="SSF57756">
    <property type="entry name" value="Retrovirus zinc finger-like domains"/>
    <property type="match status" value="1"/>
</dbReference>
<dbReference type="PROSITE" id="PS50966">
    <property type="entry name" value="ZF_SWIM"/>
    <property type="match status" value="1"/>
</dbReference>
<dbReference type="GO" id="GO:0008270">
    <property type="term" value="F:zinc ion binding"/>
    <property type="evidence" value="ECO:0007669"/>
    <property type="project" value="UniProtKB-KW"/>
</dbReference>
<reference evidence="7" key="1">
    <citation type="submission" date="2023-07" db="EMBL/GenBank/DDBJ databases">
        <title>draft genome sequence of fig (Ficus carica).</title>
        <authorList>
            <person name="Takahashi T."/>
            <person name="Nishimura K."/>
        </authorList>
    </citation>
    <scope>NUCLEOTIDE SEQUENCE</scope>
</reference>
<dbReference type="InterPro" id="IPR006564">
    <property type="entry name" value="Znf_PMZ"/>
</dbReference>
<evidence type="ECO:0000259" key="5">
    <source>
        <dbReference type="PROSITE" id="PS50158"/>
    </source>
</evidence>
<dbReference type="PROSITE" id="PS50158">
    <property type="entry name" value="ZF_CCHC"/>
    <property type="match status" value="1"/>
</dbReference>
<dbReference type="PANTHER" id="PTHR31973:SF187">
    <property type="entry name" value="MUTATOR TRANSPOSASE MUDRA PROTEIN"/>
    <property type="match status" value="1"/>
</dbReference>
<dbReference type="Proteomes" id="UP001187192">
    <property type="component" value="Unassembled WGS sequence"/>
</dbReference>
<dbReference type="EMBL" id="BTGU01005418">
    <property type="protein sequence ID" value="GMN22859.1"/>
    <property type="molecule type" value="Genomic_DNA"/>
</dbReference>
<evidence type="ECO:0000313" key="7">
    <source>
        <dbReference type="EMBL" id="GMN22859.1"/>
    </source>
</evidence>
<dbReference type="GO" id="GO:0003676">
    <property type="term" value="F:nucleic acid binding"/>
    <property type="evidence" value="ECO:0007669"/>
    <property type="project" value="InterPro"/>
</dbReference>
<dbReference type="AlphaFoldDB" id="A0AA87YT40"/>
<name>A0AA87YT40_FICCA</name>
<dbReference type="InterPro" id="IPR004332">
    <property type="entry name" value="Transposase_MuDR"/>
</dbReference>
<feature type="domain" description="CCHC-type" evidence="5">
    <location>
        <begin position="458"/>
        <end position="474"/>
    </location>
</feature>
<evidence type="ECO:0000256" key="2">
    <source>
        <dbReference type="ARBA" id="ARBA00022771"/>
    </source>
</evidence>
<feature type="domain" description="SWIM-type" evidence="6">
    <location>
        <begin position="338"/>
        <end position="379"/>
    </location>
</feature>
<dbReference type="Pfam" id="PF03108">
    <property type="entry name" value="DBD_Tnp_Mut"/>
    <property type="match status" value="1"/>
</dbReference>
<sequence length="485" mass="54031">MIGMSQIYILVEYNGKWEQVDGGSWRWFGVGVSKGFVVDRSVKFLELEETIYDRTNITDNEKRGMLLHVIVKEKCGKGKTLCVRGDDDLNSNGGDALGFHDDYFGCRINEKIPFVVRFVPTELLSSYEHPLQICATSTPINEGHAVLNPTPITGSNPTPEEIVLKEVANEDDGRDKAGDDVLEGVDDVCKGCDGVPEEDDGVPGGGDGLHERVYDSRCQHSESEETRFVPLISSDSGRNDGSDLMVGKHFDSKEDLNTKLNLVAINGKFETKVKKSTRTLKEVVCVDQPNCLWRVRATKMPESVLVTTPITPKREAILRRRFDAAGSITPYQLNENEYTVMGGDFNACVNLTTMSCTCRVFDIDKIPCIHAIAAAGLHRPQHTGSYIYSLCSEYYTSDYWMLAYAETVYPVPPESQWHNIPEEVRAIKVVEPDVKMFRGRPRLIRFPSKGECIVKKYKCATCGQGGHNSKKCPNLAHPSDVRSST</sequence>
<dbReference type="Pfam" id="PF04434">
    <property type="entry name" value="SWIM"/>
    <property type="match status" value="1"/>
</dbReference>
<dbReference type="InterPro" id="IPR007527">
    <property type="entry name" value="Znf_SWIM"/>
</dbReference>
<gene>
    <name evidence="7" type="ORF">TIFTF001_047501</name>
</gene>
<evidence type="ECO:0000259" key="6">
    <source>
        <dbReference type="PROSITE" id="PS50966"/>
    </source>
</evidence>
<proteinExistence type="predicted"/>
<evidence type="ECO:0000256" key="1">
    <source>
        <dbReference type="ARBA" id="ARBA00022723"/>
    </source>
</evidence>